<organism evidence="2 4">
    <name type="scientific">Aplosporella prunicola CBS 121167</name>
    <dbReference type="NCBI Taxonomy" id="1176127"/>
    <lineage>
        <taxon>Eukaryota</taxon>
        <taxon>Fungi</taxon>
        <taxon>Dikarya</taxon>
        <taxon>Ascomycota</taxon>
        <taxon>Pezizomycotina</taxon>
        <taxon>Dothideomycetes</taxon>
        <taxon>Dothideomycetes incertae sedis</taxon>
        <taxon>Botryosphaeriales</taxon>
        <taxon>Aplosporellaceae</taxon>
        <taxon>Aplosporella</taxon>
    </lineage>
</organism>
<dbReference type="Pfam" id="PF06985">
    <property type="entry name" value="HET"/>
    <property type="match status" value="1"/>
</dbReference>
<dbReference type="EMBL" id="ML995565">
    <property type="protein sequence ID" value="KAF2135611.1"/>
    <property type="molecule type" value="Genomic_DNA"/>
</dbReference>
<dbReference type="GeneID" id="54295189"/>
<feature type="domain" description="Heterokaryon incompatibility" evidence="1">
    <location>
        <begin position="48"/>
        <end position="136"/>
    </location>
</feature>
<evidence type="ECO:0000313" key="2">
    <source>
        <dbReference type="EMBL" id="KAF2135365.1"/>
    </source>
</evidence>
<evidence type="ECO:0000259" key="1">
    <source>
        <dbReference type="Pfam" id="PF06985"/>
    </source>
</evidence>
<protein>
    <recommendedName>
        <fullName evidence="1">Heterokaryon incompatibility domain-containing protein</fullName>
    </recommendedName>
</protein>
<evidence type="ECO:0000313" key="4">
    <source>
        <dbReference type="Proteomes" id="UP000799438"/>
    </source>
</evidence>
<reference evidence="2" key="1">
    <citation type="journal article" date="2020" name="Stud. Mycol.">
        <title>101 Dothideomycetes genomes: a test case for predicting lifestyles and emergence of pathogens.</title>
        <authorList>
            <person name="Haridas S."/>
            <person name="Albert R."/>
            <person name="Binder M."/>
            <person name="Bloem J."/>
            <person name="Labutti K."/>
            <person name="Salamov A."/>
            <person name="Andreopoulos B."/>
            <person name="Baker S."/>
            <person name="Barry K."/>
            <person name="Bills G."/>
            <person name="Bluhm B."/>
            <person name="Cannon C."/>
            <person name="Castanera R."/>
            <person name="Culley D."/>
            <person name="Daum C."/>
            <person name="Ezra D."/>
            <person name="Gonzalez J."/>
            <person name="Henrissat B."/>
            <person name="Kuo A."/>
            <person name="Liang C."/>
            <person name="Lipzen A."/>
            <person name="Lutzoni F."/>
            <person name="Magnuson J."/>
            <person name="Mondo S."/>
            <person name="Nolan M."/>
            <person name="Ohm R."/>
            <person name="Pangilinan J."/>
            <person name="Park H.-J."/>
            <person name="Ramirez L."/>
            <person name="Alfaro M."/>
            <person name="Sun H."/>
            <person name="Tritt A."/>
            <person name="Yoshinaga Y."/>
            <person name="Zwiers L.-H."/>
            <person name="Turgeon B."/>
            <person name="Goodwin S."/>
            <person name="Spatafora J."/>
            <person name="Crous P."/>
            <person name="Grigoriev I."/>
        </authorList>
    </citation>
    <scope>NUCLEOTIDE SEQUENCE</scope>
    <source>
        <strain evidence="2">CBS 121167</strain>
    </source>
</reference>
<name>A0A6A6AWL1_9PEZI</name>
<gene>
    <name evidence="3" type="ORF">K452DRAFT_239048</name>
    <name evidence="2" type="ORF">K452DRAFT_239520</name>
</gene>
<dbReference type="Proteomes" id="UP000799438">
    <property type="component" value="Unassembled WGS sequence"/>
</dbReference>
<dbReference type="AlphaFoldDB" id="A0A6A6AWL1"/>
<dbReference type="RefSeq" id="XP_033391329.1">
    <property type="nucleotide sequence ID" value="XM_033537693.1"/>
</dbReference>
<accession>A0A6A6AWL1</accession>
<dbReference type="PANTHER" id="PTHR24148:SF73">
    <property type="entry name" value="HET DOMAIN PROTEIN (AFU_ORTHOLOGUE AFUA_8G01020)"/>
    <property type="match status" value="1"/>
</dbReference>
<proteinExistence type="predicted"/>
<keyword evidence="4" id="KW-1185">Reference proteome</keyword>
<dbReference type="EMBL" id="ML995594">
    <property type="protein sequence ID" value="KAF2135365.1"/>
    <property type="molecule type" value="Genomic_DNA"/>
</dbReference>
<dbReference type="OrthoDB" id="3553147at2759"/>
<evidence type="ECO:0000313" key="3">
    <source>
        <dbReference type="EMBL" id="KAF2135611.1"/>
    </source>
</evidence>
<sequence length="137" mass="15713">MVTDFQYCRLNPQKQEIRILVLSPNNGSLDSPVRGRLVTRSLENRPNYLCLSYTWGKQDSKKSISLDGYRFPVGENLSSALHQIRRRDEEIKIWIDAICINQNDIPERNSQVEMMGQIYSAAKKVLVWLGPAAEDSD</sequence>
<feature type="non-terminal residue" evidence="2">
    <location>
        <position position="137"/>
    </location>
</feature>
<dbReference type="PANTHER" id="PTHR24148">
    <property type="entry name" value="ANKYRIN REPEAT DOMAIN-CONTAINING PROTEIN 39 HOMOLOG-RELATED"/>
    <property type="match status" value="1"/>
</dbReference>
<dbReference type="InterPro" id="IPR010730">
    <property type="entry name" value="HET"/>
</dbReference>
<dbReference type="InterPro" id="IPR052895">
    <property type="entry name" value="HetReg/Transcr_Mod"/>
</dbReference>